<protein>
    <submittedName>
        <fullName evidence="1">Uncharacterized protein (DUF849 family)</fullName>
    </submittedName>
</protein>
<gene>
    <name evidence="1" type="ORF">ABIE37_003157</name>
</gene>
<accession>A0ABV2P9Z8</accession>
<dbReference type="PANTHER" id="PTHR37418:SF1">
    <property type="entry name" value="3-KETO-5-AMINOHEXANOATE CLEAVAGE PROTEIN"/>
    <property type="match status" value="1"/>
</dbReference>
<comment type="caution">
    <text evidence="1">The sequence shown here is derived from an EMBL/GenBank/DDBJ whole genome shotgun (WGS) entry which is preliminary data.</text>
</comment>
<organism evidence="1 2">
    <name type="scientific">Arthrobacter bambusae</name>
    <dbReference type="NCBI Taxonomy" id="1338426"/>
    <lineage>
        <taxon>Bacteria</taxon>
        <taxon>Bacillati</taxon>
        <taxon>Actinomycetota</taxon>
        <taxon>Actinomycetes</taxon>
        <taxon>Micrococcales</taxon>
        <taxon>Micrococcaceae</taxon>
        <taxon>Arthrobacter</taxon>
    </lineage>
</organism>
<dbReference type="Gene3D" id="3.20.20.70">
    <property type="entry name" value="Aldolase class I"/>
    <property type="match status" value="1"/>
</dbReference>
<dbReference type="Pfam" id="PF05853">
    <property type="entry name" value="BKACE"/>
    <property type="match status" value="1"/>
</dbReference>
<evidence type="ECO:0000313" key="2">
    <source>
        <dbReference type="Proteomes" id="UP001549307"/>
    </source>
</evidence>
<dbReference type="EMBL" id="JBEPSN010000008">
    <property type="protein sequence ID" value="MET4541362.1"/>
    <property type="molecule type" value="Genomic_DNA"/>
</dbReference>
<dbReference type="SUPFAM" id="SSF51569">
    <property type="entry name" value="Aldolase"/>
    <property type="match status" value="1"/>
</dbReference>
<name>A0ABV2P9Z8_9MICC</name>
<dbReference type="InterPro" id="IPR013785">
    <property type="entry name" value="Aldolase_TIM"/>
</dbReference>
<dbReference type="InterPro" id="IPR008567">
    <property type="entry name" value="BKACE"/>
</dbReference>
<proteinExistence type="predicted"/>
<evidence type="ECO:0000313" key="1">
    <source>
        <dbReference type="EMBL" id="MET4541362.1"/>
    </source>
</evidence>
<reference evidence="1 2" key="1">
    <citation type="submission" date="2024-06" db="EMBL/GenBank/DDBJ databases">
        <title>Sorghum-associated microbial communities from plants grown in Nebraska, USA.</title>
        <authorList>
            <person name="Schachtman D."/>
        </authorList>
    </citation>
    <scope>NUCLEOTIDE SEQUENCE [LARGE SCALE GENOMIC DNA]</scope>
    <source>
        <strain evidence="1 2">3552</strain>
    </source>
</reference>
<sequence>MMLQACLNGARNVSLHQRLAADPAMIAQEAAAAVAAGAHSLHVHPKNPQGADTMEPHYVTQWLRAVRHACPDVPVGVTTGAWTSPDASSRVKIVEAWRDAPDFASVNWHEDGAEDVAGALHARGIGIEAGIWQADAARRWACSPLRAECLRVLIELQDIPAEAVEGEAKWLLELVREPAVQVPILLHGEERSTWVALKLAAQWGLDTRIGLEDTLLLPHGGRAEGNAELVAAARNLLAA</sequence>
<keyword evidence="2" id="KW-1185">Reference proteome</keyword>
<dbReference type="Proteomes" id="UP001549307">
    <property type="component" value="Unassembled WGS sequence"/>
</dbReference>
<dbReference type="PANTHER" id="PTHR37418">
    <property type="entry name" value="3-KETO-5-AMINOHEXANOATE CLEAVAGE ENZYME-RELATED"/>
    <property type="match status" value="1"/>
</dbReference>